<evidence type="ECO:0000313" key="2">
    <source>
        <dbReference type="Proteomes" id="UP001605036"/>
    </source>
</evidence>
<dbReference type="InterPro" id="IPR032675">
    <property type="entry name" value="LRR_dom_sf"/>
</dbReference>
<dbReference type="Gene3D" id="3.80.10.10">
    <property type="entry name" value="Ribonuclease Inhibitor"/>
    <property type="match status" value="1"/>
</dbReference>
<reference evidence="1 2" key="1">
    <citation type="submission" date="2024-09" db="EMBL/GenBank/DDBJ databases">
        <title>Chromosome-scale assembly of Riccia fluitans.</title>
        <authorList>
            <person name="Paukszto L."/>
            <person name="Sawicki J."/>
            <person name="Karawczyk K."/>
            <person name="Piernik-Szablinska J."/>
            <person name="Szczecinska M."/>
            <person name="Mazdziarz M."/>
        </authorList>
    </citation>
    <scope>NUCLEOTIDE SEQUENCE [LARGE SCALE GENOMIC DNA]</scope>
    <source>
        <strain evidence="1">Rf_01</strain>
        <tissue evidence="1">Aerial parts of the thallus</tissue>
    </source>
</reference>
<name>A0ABD1Y8Z4_9MARC</name>
<comment type="caution">
    <text evidence="1">The sequence shown here is derived from an EMBL/GenBank/DDBJ whole genome shotgun (WGS) entry which is preliminary data.</text>
</comment>
<dbReference type="AlphaFoldDB" id="A0ABD1Y8Z4"/>
<dbReference type="InterPro" id="IPR050715">
    <property type="entry name" value="LRR-SigEffector_domain"/>
</dbReference>
<sequence>MRCWAIADLADVFRELIALEELALHCEEISELPATFGNLTLLKELSCYNAGTGVTVKNWKSLKGENSLESLVTGHDAVPDALQHLLWYLTKVKHLKLLCVHGATAVVVRNMINLVSLEISVPDEQAVPDIFGNLEKLGSLKLSCRAVENNRVESFTAMTSVEDIQLSGIVNLNVIPESLGNLYSLHVLEVEHCPIQSLPESLGQLQV</sequence>
<dbReference type="SUPFAM" id="SSF52058">
    <property type="entry name" value="L domain-like"/>
    <property type="match status" value="1"/>
</dbReference>
<dbReference type="EMBL" id="JBHFFA010000006">
    <property type="protein sequence ID" value="KAL2623178.1"/>
    <property type="molecule type" value="Genomic_DNA"/>
</dbReference>
<dbReference type="PANTHER" id="PTHR45752:SF187">
    <property type="entry name" value="LEUCINE-RICH REPEAT AND IQ DOMAIN-CONTAINING PROTEIN 4"/>
    <property type="match status" value="1"/>
</dbReference>
<dbReference type="PANTHER" id="PTHR45752">
    <property type="entry name" value="LEUCINE-RICH REPEAT-CONTAINING"/>
    <property type="match status" value="1"/>
</dbReference>
<gene>
    <name evidence="1" type="ORF">R1flu_003383</name>
</gene>
<dbReference type="Proteomes" id="UP001605036">
    <property type="component" value="Unassembled WGS sequence"/>
</dbReference>
<accession>A0ABD1Y8Z4</accession>
<keyword evidence="2" id="KW-1185">Reference proteome</keyword>
<organism evidence="1 2">
    <name type="scientific">Riccia fluitans</name>
    <dbReference type="NCBI Taxonomy" id="41844"/>
    <lineage>
        <taxon>Eukaryota</taxon>
        <taxon>Viridiplantae</taxon>
        <taxon>Streptophyta</taxon>
        <taxon>Embryophyta</taxon>
        <taxon>Marchantiophyta</taxon>
        <taxon>Marchantiopsida</taxon>
        <taxon>Marchantiidae</taxon>
        <taxon>Marchantiales</taxon>
        <taxon>Ricciaceae</taxon>
        <taxon>Riccia</taxon>
    </lineage>
</organism>
<evidence type="ECO:0000313" key="1">
    <source>
        <dbReference type="EMBL" id="KAL2623178.1"/>
    </source>
</evidence>
<proteinExistence type="predicted"/>
<protein>
    <submittedName>
        <fullName evidence="1">Uncharacterized protein</fullName>
    </submittedName>
</protein>